<dbReference type="EMBL" id="JACKTY010000030">
    <property type="protein sequence ID" value="MCV7227652.1"/>
    <property type="molecule type" value="Genomic_DNA"/>
</dbReference>
<evidence type="ECO:0000256" key="1">
    <source>
        <dbReference type="SAM" id="MobiDB-lite"/>
    </source>
</evidence>
<sequence>MLVSACGRDEKAKSEELPESSVSTAQAAPASPTNTDVNHNGIPDAEDNDWPGKMIPDYQAATSPDAVRGRDLIQQAHLLEDMADSINESLKLPFDIPLIGKQCDTANAFWDPNDNTVTICYEDAADGLDIYTKAGDADPRASAINAEVATFYHETGHMVVSIYDLPATGREEDVADQLSAYILLTPGPDGKADPDNIRAVKDFAREFEGYADAGGEVDDDALADTHSPNKTRMYNLECWVYGSDPEANADLVGGDQLPQDRADGCQEEYEKMSHAWDTLLAPYLK</sequence>
<comment type="caution">
    <text evidence="2">The sequence shown here is derived from an EMBL/GenBank/DDBJ whole genome shotgun (WGS) entry which is preliminary data.</text>
</comment>
<evidence type="ECO:0000313" key="3">
    <source>
        <dbReference type="Proteomes" id="UP001526201"/>
    </source>
</evidence>
<feature type="compositionally biased region" description="Basic and acidic residues" evidence="1">
    <location>
        <begin position="7"/>
        <end position="16"/>
    </location>
</feature>
<dbReference type="Pfam" id="PF14247">
    <property type="entry name" value="DUF4344"/>
    <property type="match status" value="1"/>
</dbReference>
<organism evidence="2 3">
    <name type="scientific">Mycolicibacterium komossense</name>
    <dbReference type="NCBI Taxonomy" id="1779"/>
    <lineage>
        <taxon>Bacteria</taxon>
        <taxon>Bacillati</taxon>
        <taxon>Actinomycetota</taxon>
        <taxon>Actinomycetes</taxon>
        <taxon>Mycobacteriales</taxon>
        <taxon>Mycobacteriaceae</taxon>
        <taxon>Mycolicibacterium</taxon>
    </lineage>
</organism>
<evidence type="ECO:0000313" key="2">
    <source>
        <dbReference type="EMBL" id="MCV7227652.1"/>
    </source>
</evidence>
<reference evidence="2 3" key="1">
    <citation type="journal article" date="2022" name="BMC Genomics">
        <title>Comparative genome analysis of mycobacteria focusing on tRNA and non-coding RNA.</title>
        <authorList>
            <person name="Behra P.R.K."/>
            <person name="Pettersson B.M.F."/>
            <person name="Ramesh M."/>
            <person name="Das S."/>
            <person name="Dasgupta S."/>
            <person name="Kirsebom L.A."/>
        </authorList>
    </citation>
    <scope>NUCLEOTIDE SEQUENCE [LARGE SCALE GENOMIC DNA]</scope>
    <source>
        <strain evidence="2 3">DSM 44078</strain>
    </source>
</reference>
<dbReference type="RefSeq" id="WP_264068876.1">
    <property type="nucleotide sequence ID" value="NZ_JACKTY010000030.1"/>
</dbReference>
<accession>A0ABT3CE34</accession>
<dbReference type="InterPro" id="IPR025644">
    <property type="entry name" value="DUF4344"/>
</dbReference>
<name>A0ABT3CE34_9MYCO</name>
<feature type="region of interest" description="Disordered" evidence="1">
    <location>
        <begin position="1"/>
        <end position="61"/>
    </location>
</feature>
<protein>
    <submittedName>
        <fullName evidence="2">DUF4344 domain-containing metallopeptidase</fullName>
    </submittedName>
</protein>
<keyword evidence="3" id="KW-1185">Reference proteome</keyword>
<proteinExistence type="predicted"/>
<dbReference type="Proteomes" id="UP001526201">
    <property type="component" value="Unassembled WGS sequence"/>
</dbReference>
<feature type="compositionally biased region" description="Polar residues" evidence="1">
    <location>
        <begin position="20"/>
        <end position="38"/>
    </location>
</feature>
<gene>
    <name evidence="2" type="ORF">H7J73_16625</name>
</gene>